<dbReference type="AlphaFoldDB" id="A0A6A4GUB9"/>
<name>A0A6A4GUB9_9AGAR</name>
<evidence type="ECO:0000313" key="2">
    <source>
        <dbReference type="Proteomes" id="UP000799118"/>
    </source>
</evidence>
<dbReference type="OrthoDB" id="4179406at2759"/>
<dbReference type="EMBL" id="ML769730">
    <property type="protein sequence ID" value="KAE9388725.1"/>
    <property type="molecule type" value="Genomic_DNA"/>
</dbReference>
<evidence type="ECO:0000313" key="1">
    <source>
        <dbReference type="EMBL" id="KAE9388725.1"/>
    </source>
</evidence>
<feature type="non-terminal residue" evidence="1">
    <location>
        <position position="1"/>
    </location>
</feature>
<dbReference type="Proteomes" id="UP000799118">
    <property type="component" value="Unassembled WGS sequence"/>
</dbReference>
<protein>
    <submittedName>
        <fullName evidence="1">Uncharacterized protein</fullName>
    </submittedName>
</protein>
<gene>
    <name evidence="1" type="ORF">BT96DRAFT_835852</name>
</gene>
<proteinExistence type="predicted"/>
<organism evidence="1 2">
    <name type="scientific">Gymnopus androsaceus JB14</name>
    <dbReference type="NCBI Taxonomy" id="1447944"/>
    <lineage>
        <taxon>Eukaryota</taxon>
        <taxon>Fungi</taxon>
        <taxon>Dikarya</taxon>
        <taxon>Basidiomycota</taxon>
        <taxon>Agaricomycotina</taxon>
        <taxon>Agaricomycetes</taxon>
        <taxon>Agaricomycetidae</taxon>
        <taxon>Agaricales</taxon>
        <taxon>Marasmiineae</taxon>
        <taxon>Omphalotaceae</taxon>
        <taxon>Gymnopus</taxon>
    </lineage>
</organism>
<accession>A0A6A4GUB9</accession>
<keyword evidence="2" id="KW-1185">Reference proteome</keyword>
<reference evidence="1" key="1">
    <citation type="journal article" date="2019" name="Environ. Microbiol.">
        <title>Fungal ecological strategies reflected in gene transcription - a case study of two litter decomposers.</title>
        <authorList>
            <person name="Barbi F."/>
            <person name="Kohler A."/>
            <person name="Barry K."/>
            <person name="Baskaran P."/>
            <person name="Daum C."/>
            <person name="Fauchery L."/>
            <person name="Ihrmark K."/>
            <person name="Kuo A."/>
            <person name="LaButti K."/>
            <person name="Lipzen A."/>
            <person name="Morin E."/>
            <person name="Grigoriev I.V."/>
            <person name="Henrissat B."/>
            <person name="Lindahl B."/>
            <person name="Martin F."/>
        </authorList>
    </citation>
    <scope>NUCLEOTIDE SEQUENCE</scope>
    <source>
        <strain evidence="1">JB14</strain>
    </source>
</reference>
<sequence>ADLSSLVKAETQSFELLLDQATGASALSLTLKKAEYAVSDLAIMVKFSDLENKDLLADAIEDFCHDARSTAKSLQSFSSKASGSIDQIIAYNMYALRAVSAPRSPSISSAIYVHASAEGTAVQVFGEVLTALLERVAKLILIAQSLLAHLESLEDKLDVIHELVFQEEFVTSAAKDQLLSRLWTKLGGNQQDIRNHDGNLKLLRELGVYRRRAKAFVASALQTLHALNDDLDDLGERTSNRQDLGGSRSPIEVQIRSIGYGIQRLRNVIQSQQWSEPELAFALEE</sequence>